<protein>
    <recommendedName>
        <fullName evidence="1">NAD(P)-binding domain-containing protein</fullName>
    </recommendedName>
</protein>
<gene>
    <name evidence="2" type="ORF">EIP91_010445</name>
</gene>
<keyword evidence="3" id="KW-1185">Reference proteome</keyword>
<dbReference type="Gene3D" id="3.40.50.720">
    <property type="entry name" value="NAD(P)-binding Rossmann-like Domain"/>
    <property type="match status" value="1"/>
</dbReference>
<evidence type="ECO:0000313" key="2">
    <source>
        <dbReference type="EMBL" id="TCD60266.1"/>
    </source>
</evidence>
<organism evidence="2 3">
    <name type="scientific">Steccherinum ochraceum</name>
    <dbReference type="NCBI Taxonomy" id="92696"/>
    <lineage>
        <taxon>Eukaryota</taxon>
        <taxon>Fungi</taxon>
        <taxon>Dikarya</taxon>
        <taxon>Basidiomycota</taxon>
        <taxon>Agaricomycotina</taxon>
        <taxon>Agaricomycetes</taxon>
        <taxon>Polyporales</taxon>
        <taxon>Steccherinaceae</taxon>
        <taxon>Steccherinum</taxon>
    </lineage>
</organism>
<comment type="caution">
    <text evidence="2">The sequence shown here is derived from an EMBL/GenBank/DDBJ whole genome shotgun (WGS) entry which is preliminary data.</text>
</comment>
<proteinExistence type="predicted"/>
<dbReference type="PANTHER" id="PTHR15020">
    <property type="entry name" value="FLAVIN REDUCTASE-RELATED"/>
    <property type="match status" value="1"/>
</dbReference>
<dbReference type="STRING" id="92696.A0A4R0R2S9"/>
<name>A0A4R0R2S9_9APHY</name>
<feature type="domain" description="NAD(P)-binding" evidence="1">
    <location>
        <begin position="9"/>
        <end position="216"/>
    </location>
</feature>
<sequence>MTSVVSIVGGHGKIALRLARVLSSSGSHKVHSIIRSQDHAQDIKATAANPVVMSLEDDPAAKFTEFFEQTKTNVVVFSAGAGGKGGPERTKKVDYEGAVKIFDAIEGVTGEKPRLILVSAVDNRDLSIVPDHYTAKDVEASKSVHEGALKNYYHWKYEADKDLVKRTAFQWTILRPGFLLDDAGLGTAHIGKSNLDATQIARDDVATALAVLVDRPDAAGLSLDMTSGKTPIAEGIDTAVKNRVDAWVG</sequence>
<dbReference type="PANTHER" id="PTHR15020:SF50">
    <property type="entry name" value="UPF0659 PROTEIN YMR090W"/>
    <property type="match status" value="1"/>
</dbReference>
<evidence type="ECO:0000313" key="3">
    <source>
        <dbReference type="Proteomes" id="UP000292702"/>
    </source>
</evidence>
<dbReference type="Pfam" id="PF13460">
    <property type="entry name" value="NAD_binding_10"/>
    <property type="match status" value="1"/>
</dbReference>
<dbReference type="AlphaFoldDB" id="A0A4R0R2S9"/>
<dbReference type="OrthoDB" id="10254604at2759"/>
<dbReference type="InterPro" id="IPR036291">
    <property type="entry name" value="NAD(P)-bd_dom_sf"/>
</dbReference>
<evidence type="ECO:0000259" key="1">
    <source>
        <dbReference type="Pfam" id="PF13460"/>
    </source>
</evidence>
<dbReference type="EMBL" id="RWJN01000627">
    <property type="protein sequence ID" value="TCD60266.1"/>
    <property type="molecule type" value="Genomic_DNA"/>
</dbReference>
<accession>A0A4R0R2S9</accession>
<dbReference type="SUPFAM" id="SSF51735">
    <property type="entry name" value="NAD(P)-binding Rossmann-fold domains"/>
    <property type="match status" value="1"/>
</dbReference>
<reference evidence="2 3" key="1">
    <citation type="submission" date="2018-11" db="EMBL/GenBank/DDBJ databases">
        <title>Genome assembly of Steccherinum ochraceum LE-BIN_3174, the white-rot fungus of the Steccherinaceae family (The Residual Polyporoid clade, Polyporales, Basidiomycota).</title>
        <authorList>
            <person name="Fedorova T.V."/>
            <person name="Glazunova O.A."/>
            <person name="Landesman E.O."/>
            <person name="Moiseenko K.V."/>
            <person name="Psurtseva N.V."/>
            <person name="Savinova O.S."/>
            <person name="Shakhova N.V."/>
            <person name="Tyazhelova T.V."/>
            <person name="Vasina D.V."/>
        </authorList>
    </citation>
    <scope>NUCLEOTIDE SEQUENCE [LARGE SCALE GENOMIC DNA]</scope>
    <source>
        <strain evidence="2 3">LE-BIN_3174</strain>
    </source>
</reference>
<dbReference type="InterPro" id="IPR016040">
    <property type="entry name" value="NAD(P)-bd_dom"/>
</dbReference>
<dbReference type="Proteomes" id="UP000292702">
    <property type="component" value="Unassembled WGS sequence"/>
</dbReference>